<dbReference type="Proteomes" id="UP001228049">
    <property type="component" value="Unassembled WGS sequence"/>
</dbReference>
<comment type="caution">
    <text evidence="1">The sequence shown here is derived from an EMBL/GenBank/DDBJ whole genome shotgun (WGS) entry which is preliminary data.</text>
</comment>
<evidence type="ECO:0000313" key="2">
    <source>
        <dbReference type="Proteomes" id="UP001228049"/>
    </source>
</evidence>
<keyword evidence="2" id="KW-1185">Reference proteome</keyword>
<reference evidence="1" key="1">
    <citation type="submission" date="2023-04" db="EMBL/GenBank/DDBJ databases">
        <title>Chromosome-level genome of Chaenocephalus aceratus.</title>
        <authorList>
            <person name="Park H."/>
        </authorList>
    </citation>
    <scope>NUCLEOTIDE SEQUENCE</scope>
    <source>
        <strain evidence="1">DE</strain>
        <tissue evidence="1">Muscle</tissue>
    </source>
</reference>
<protein>
    <submittedName>
        <fullName evidence="1">Protein Bet</fullName>
    </submittedName>
</protein>
<accession>A0AAD9BTT6</accession>
<name>A0AAD9BTT6_DISEL</name>
<dbReference type="AlphaFoldDB" id="A0AAD9BTT6"/>
<gene>
    <name evidence="1" type="ORF">KUDE01_029003</name>
</gene>
<sequence length="56" mass="6132">TAMSCEIMHHHRDDTTGITLTTTGPSEPPASLLILQHLADAASAKMLQSKYHNEQM</sequence>
<feature type="non-terminal residue" evidence="1">
    <location>
        <position position="1"/>
    </location>
</feature>
<dbReference type="EMBL" id="JASDAP010000018">
    <property type="protein sequence ID" value="KAK1888218.1"/>
    <property type="molecule type" value="Genomic_DNA"/>
</dbReference>
<proteinExistence type="predicted"/>
<organism evidence="1 2">
    <name type="scientific">Dissostichus eleginoides</name>
    <name type="common">Patagonian toothfish</name>
    <name type="synonym">Dissostichus amissus</name>
    <dbReference type="NCBI Taxonomy" id="100907"/>
    <lineage>
        <taxon>Eukaryota</taxon>
        <taxon>Metazoa</taxon>
        <taxon>Chordata</taxon>
        <taxon>Craniata</taxon>
        <taxon>Vertebrata</taxon>
        <taxon>Euteleostomi</taxon>
        <taxon>Actinopterygii</taxon>
        <taxon>Neopterygii</taxon>
        <taxon>Teleostei</taxon>
        <taxon>Neoteleostei</taxon>
        <taxon>Acanthomorphata</taxon>
        <taxon>Eupercaria</taxon>
        <taxon>Perciformes</taxon>
        <taxon>Notothenioidei</taxon>
        <taxon>Nototheniidae</taxon>
        <taxon>Dissostichus</taxon>
    </lineage>
</organism>
<evidence type="ECO:0000313" key="1">
    <source>
        <dbReference type="EMBL" id="KAK1888218.1"/>
    </source>
</evidence>